<keyword evidence="8" id="KW-1185">Reference proteome</keyword>
<dbReference type="EMBL" id="CANHGI010000004">
    <property type="protein sequence ID" value="CAI5447910.1"/>
    <property type="molecule type" value="Genomic_DNA"/>
</dbReference>
<feature type="domain" description="RRM" evidence="5">
    <location>
        <begin position="319"/>
        <end position="412"/>
    </location>
</feature>
<accession>A0A9P1N1E7</accession>
<dbReference type="PANTHER" id="PTHR10693">
    <property type="entry name" value="RAS GTPASE-ACTIVATING PROTEIN-BINDING PROTEIN"/>
    <property type="match status" value="1"/>
</dbReference>
<dbReference type="OrthoDB" id="339151at2759"/>
<evidence type="ECO:0000259" key="6">
    <source>
        <dbReference type="PROSITE" id="PS50177"/>
    </source>
</evidence>
<protein>
    <recommendedName>
        <fullName evidence="9">RRM domain-containing protein</fullName>
    </recommendedName>
</protein>
<dbReference type="Gene3D" id="3.30.70.330">
    <property type="match status" value="1"/>
</dbReference>
<feature type="compositionally biased region" description="Polar residues" evidence="4">
    <location>
        <begin position="264"/>
        <end position="279"/>
    </location>
</feature>
<dbReference type="InterPro" id="IPR012677">
    <property type="entry name" value="Nucleotide-bd_a/b_plait_sf"/>
</dbReference>
<evidence type="ECO:0008006" key="9">
    <source>
        <dbReference type="Google" id="ProtNLM"/>
    </source>
</evidence>
<evidence type="ECO:0000256" key="4">
    <source>
        <dbReference type="SAM" id="MobiDB-lite"/>
    </source>
</evidence>
<dbReference type="Pfam" id="PF02136">
    <property type="entry name" value="NTF2"/>
    <property type="match status" value="1"/>
</dbReference>
<feature type="region of interest" description="Disordered" evidence="4">
    <location>
        <begin position="418"/>
        <end position="477"/>
    </location>
</feature>
<feature type="compositionally biased region" description="Basic and acidic residues" evidence="4">
    <location>
        <begin position="216"/>
        <end position="229"/>
    </location>
</feature>
<dbReference type="InterPro" id="IPR035979">
    <property type="entry name" value="RBD_domain_sf"/>
</dbReference>
<dbReference type="GO" id="GO:1990904">
    <property type="term" value="C:ribonucleoprotein complex"/>
    <property type="evidence" value="ECO:0007669"/>
    <property type="project" value="TreeGrafter"/>
</dbReference>
<dbReference type="Pfam" id="PF00076">
    <property type="entry name" value="RRM_1"/>
    <property type="match status" value="1"/>
</dbReference>
<dbReference type="Proteomes" id="UP001152747">
    <property type="component" value="Unassembled WGS sequence"/>
</dbReference>
<dbReference type="GO" id="GO:0005829">
    <property type="term" value="C:cytosol"/>
    <property type="evidence" value="ECO:0007669"/>
    <property type="project" value="TreeGrafter"/>
</dbReference>
<dbReference type="SMART" id="SM00360">
    <property type="entry name" value="RRM"/>
    <property type="match status" value="1"/>
</dbReference>
<dbReference type="Gene3D" id="3.10.450.50">
    <property type="match status" value="1"/>
</dbReference>
<dbReference type="InterPro" id="IPR002075">
    <property type="entry name" value="NTF2_dom"/>
</dbReference>
<dbReference type="PROSITE" id="PS50177">
    <property type="entry name" value="NTF2_DOMAIN"/>
    <property type="match status" value="1"/>
</dbReference>
<sequence length="477" mass="52005">MQLIAPLIKDMTINDVVNGNVSGGSPNPGLISKHEADTIGQAFALQFYTTLSKSRNDVQKFYGHESIVNFKELAVVGQQDIAKFYEDNLPVNIKIKILSISGVPTLHQGILLQVVGLINADPFLQTFILGQQCLKKYYVESDLLQFLTNIFDVPQQPPQQAAVQVQKPKINGHHPVLNGNGKPQETTTQSPQKPYNTPVKATPPPQQQKAQQKTPQKVEDAPPKEKTPRAVEVPKPVVSTPAKPAAPQEPPKPMSWANLVGNGLNKSAPVTTATNNNVKSAPAPQDPIQSAPAPHAQSNKQRETTPQEPAAQNGAITERKIYLGGIQRTFVPDRTEAAETEIRQIFQQYGEVDDVHVPRKVLDFPNDTSKTAFAFITMRKPAYAQKVFDAANKDEQGLYRLTLKLDAFGFDGLATISEQKDRPGFNGGGFRGGNRGGGFQGRGGFVPRGGPRGGRGGPRGGFHNNNHHQHQPQPNQH</sequence>
<name>A0A9P1N1E7_9PELO</name>
<dbReference type="InterPro" id="IPR032710">
    <property type="entry name" value="NTF2-like_dom_sf"/>
</dbReference>
<dbReference type="InterPro" id="IPR039539">
    <property type="entry name" value="Ras_GTPase_bind_prot"/>
</dbReference>
<evidence type="ECO:0000313" key="7">
    <source>
        <dbReference type="EMBL" id="CAI5447910.1"/>
    </source>
</evidence>
<evidence type="ECO:0000259" key="5">
    <source>
        <dbReference type="PROSITE" id="PS50102"/>
    </source>
</evidence>
<dbReference type="PROSITE" id="PS50102">
    <property type="entry name" value="RRM"/>
    <property type="match status" value="1"/>
</dbReference>
<gene>
    <name evidence="7" type="ORF">CAMP_LOCUS10547</name>
</gene>
<organism evidence="7 8">
    <name type="scientific">Caenorhabditis angaria</name>
    <dbReference type="NCBI Taxonomy" id="860376"/>
    <lineage>
        <taxon>Eukaryota</taxon>
        <taxon>Metazoa</taxon>
        <taxon>Ecdysozoa</taxon>
        <taxon>Nematoda</taxon>
        <taxon>Chromadorea</taxon>
        <taxon>Rhabditida</taxon>
        <taxon>Rhabditina</taxon>
        <taxon>Rhabditomorpha</taxon>
        <taxon>Rhabditoidea</taxon>
        <taxon>Rhabditidae</taxon>
        <taxon>Peloderinae</taxon>
        <taxon>Caenorhabditis</taxon>
    </lineage>
</organism>
<dbReference type="SUPFAM" id="SSF54427">
    <property type="entry name" value="NTF2-like"/>
    <property type="match status" value="1"/>
</dbReference>
<evidence type="ECO:0000256" key="1">
    <source>
        <dbReference type="ARBA" id="ARBA00004210"/>
    </source>
</evidence>
<dbReference type="GO" id="GO:0003729">
    <property type="term" value="F:mRNA binding"/>
    <property type="evidence" value="ECO:0007669"/>
    <property type="project" value="TreeGrafter"/>
</dbReference>
<evidence type="ECO:0000256" key="3">
    <source>
        <dbReference type="PROSITE-ProRule" id="PRU00176"/>
    </source>
</evidence>
<dbReference type="GO" id="GO:0010494">
    <property type="term" value="C:cytoplasmic stress granule"/>
    <property type="evidence" value="ECO:0007669"/>
    <property type="project" value="UniProtKB-SubCell"/>
</dbReference>
<feature type="compositionally biased region" description="Polar residues" evidence="4">
    <location>
        <begin position="181"/>
        <end position="195"/>
    </location>
</feature>
<feature type="region of interest" description="Disordered" evidence="4">
    <location>
        <begin position="171"/>
        <end position="316"/>
    </location>
</feature>
<dbReference type="AlphaFoldDB" id="A0A9P1N1E7"/>
<dbReference type="PANTHER" id="PTHR10693:SF20">
    <property type="entry name" value="AT27578P"/>
    <property type="match status" value="1"/>
</dbReference>
<reference evidence="7" key="1">
    <citation type="submission" date="2022-11" db="EMBL/GenBank/DDBJ databases">
        <authorList>
            <person name="Kikuchi T."/>
        </authorList>
    </citation>
    <scope>NUCLEOTIDE SEQUENCE</scope>
    <source>
        <strain evidence="7">PS1010</strain>
    </source>
</reference>
<dbReference type="InterPro" id="IPR000504">
    <property type="entry name" value="RRM_dom"/>
</dbReference>
<dbReference type="CDD" id="cd00780">
    <property type="entry name" value="NTF2"/>
    <property type="match status" value="1"/>
</dbReference>
<feature type="compositionally biased region" description="Gly residues" evidence="4">
    <location>
        <begin position="425"/>
        <end position="460"/>
    </location>
</feature>
<evidence type="ECO:0000256" key="2">
    <source>
        <dbReference type="ARBA" id="ARBA00022884"/>
    </source>
</evidence>
<feature type="domain" description="NTF2" evidence="6">
    <location>
        <begin position="39"/>
        <end position="146"/>
    </location>
</feature>
<proteinExistence type="predicted"/>
<comment type="caution">
    <text evidence="7">The sequence shown here is derived from an EMBL/GenBank/DDBJ whole genome shotgun (WGS) entry which is preliminary data.</text>
</comment>
<dbReference type="InterPro" id="IPR018222">
    <property type="entry name" value="Nuclear_transport_factor_2_euk"/>
</dbReference>
<dbReference type="SUPFAM" id="SSF54928">
    <property type="entry name" value="RNA-binding domain, RBD"/>
    <property type="match status" value="1"/>
</dbReference>
<dbReference type="CDD" id="cd00590">
    <property type="entry name" value="RRM_SF"/>
    <property type="match status" value="1"/>
</dbReference>
<evidence type="ECO:0000313" key="8">
    <source>
        <dbReference type="Proteomes" id="UP001152747"/>
    </source>
</evidence>
<keyword evidence="2 3" id="KW-0694">RNA-binding</keyword>
<comment type="subcellular location">
    <subcellularLocation>
        <location evidence="1">Cytoplasm</location>
        <location evidence="1">Stress granule</location>
    </subcellularLocation>
</comment>